<comment type="similarity">
    <text evidence="1">Belongs to the transferase hexapeptide repeat family.</text>
</comment>
<dbReference type="InterPro" id="IPR011004">
    <property type="entry name" value="Trimer_LpxA-like_sf"/>
</dbReference>
<proteinExistence type="inferred from homology"/>
<evidence type="ECO:0000313" key="5">
    <source>
        <dbReference type="Proteomes" id="UP000216852"/>
    </source>
</evidence>
<dbReference type="Gene3D" id="2.160.10.10">
    <property type="entry name" value="Hexapeptide repeat proteins"/>
    <property type="match status" value="1"/>
</dbReference>
<dbReference type="CDD" id="cd03354">
    <property type="entry name" value="LbH_SAT"/>
    <property type="match status" value="1"/>
</dbReference>
<dbReference type="Pfam" id="PF00132">
    <property type="entry name" value="Hexapep"/>
    <property type="match status" value="1"/>
</dbReference>
<sequence>MIQNKDDLKNYLAADKQALGFTRKFPRPIVDDIWKFQILLRKLEYNINCKKGIHNRVKTLYLKYKFHKLSQKLGFEIPTNVFGPGLSIAHRGTIIVNSGSKVGANCRIHANVNIGTGKDTSLVDVPTIGDNVYIGPGAKIYGAINIKDNVAIGANAVVNKDVDSNVTVAGVPAKIINQKGSKGLLFRYHK</sequence>
<evidence type="ECO:0000256" key="3">
    <source>
        <dbReference type="ARBA" id="ARBA00023315"/>
    </source>
</evidence>
<dbReference type="PANTHER" id="PTHR42811">
    <property type="entry name" value="SERINE ACETYLTRANSFERASE"/>
    <property type="match status" value="1"/>
</dbReference>
<dbReference type="SUPFAM" id="SSF51161">
    <property type="entry name" value="Trimeric LpxA-like enzymes"/>
    <property type="match status" value="1"/>
</dbReference>
<evidence type="ECO:0000256" key="2">
    <source>
        <dbReference type="ARBA" id="ARBA00022679"/>
    </source>
</evidence>
<comment type="caution">
    <text evidence="4">The sequence shown here is derived from an EMBL/GenBank/DDBJ whole genome shotgun (WGS) entry which is preliminary data.</text>
</comment>
<organism evidence="4 5">
    <name type="scientific">Terribacillus saccharophilus</name>
    <dbReference type="NCBI Taxonomy" id="361277"/>
    <lineage>
        <taxon>Bacteria</taxon>
        <taxon>Bacillati</taxon>
        <taxon>Bacillota</taxon>
        <taxon>Bacilli</taxon>
        <taxon>Bacillales</taxon>
        <taxon>Bacillaceae</taxon>
        <taxon>Terribacillus</taxon>
    </lineage>
</organism>
<evidence type="ECO:0000313" key="4">
    <source>
        <dbReference type="EMBL" id="PAD99805.1"/>
    </source>
</evidence>
<accession>A0ABX4GY52</accession>
<keyword evidence="5" id="KW-1185">Reference proteome</keyword>
<reference evidence="4 5" key="1">
    <citation type="submission" date="2017-07" db="EMBL/GenBank/DDBJ databases">
        <title>Isolation and whole genome analysis of endospore-forming bacteria from heroin.</title>
        <authorList>
            <person name="Kalinowski J."/>
            <person name="Ahrens B."/>
            <person name="Al-Dilaimi A."/>
            <person name="Winkler A."/>
            <person name="Wibberg D."/>
            <person name="Schleenbecker U."/>
            <person name="Ruckert C."/>
            <person name="Wolfel R."/>
            <person name="Grass G."/>
        </authorList>
    </citation>
    <scope>NUCLEOTIDE SEQUENCE [LARGE SCALE GENOMIC DNA]</scope>
    <source>
        <strain evidence="4 5">7517-1</strain>
    </source>
</reference>
<dbReference type="Proteomes" id="UP000216852">
    <property type="component" value="Unassembled WGS sequence"/>
</dbReference>
<dbReference type="InterPro" id="IPR001451">
    <property type="entry name" value="Hexapep"/>
</dbReference>
<dbReference type="EMBL" id="NPBJ01000021">
    <property type="protein sequence ID" value="PAD99805.1"/>
    <property type="molecule type" value="Genomic_DNA"/>
</dbReference>
<keyword evidence="2" id="KW-0808">Transferase</keyword>
<name>A0ABX4GY52_9BACI</name>
<dbReference type="InterPro" id="IPR045304">
    <property type="entry name" value="LbH_SAT"/>
</dbReference>
<keyword evidence="3" id="KW-0012">Acyltransferase</keyword>
<gene>
    <name evidence="4" type="ORF">CHH48_10395</name>
</gene>
<protein>
    <submittedName>
        <fullName evidence="4">Serine acetyltransferase</fullName>
    </submittedName>
</protein>
<evidence type="ECO:0000256" key="1">
    <source>
        <dbReference type="ARBA" id="ARBA00007274"/>
    </source>
</evidence>